<accession>A0A2N9GYL2</accession>
<sequence>MASTKNTKFLNKANTKQRKQRKVLSSHVLGLRHNIKEDTDDVSLNLVTGGHWQSSYPPPPLSNYQGPTKQMQDIKELDYMDVQDRMLKRIMPFLALPLTPIGVVWLNLLHFSHWKIYRHTTTIGGPEADLVCLLVAPPLNSLFAIYMRILVYVYVGCSPYGTPSPRPPYGSIPTDMQYSGGYAPPHPR</sequence>
<keyword evidence="1" id="KW-0472">Membrane</keyword>
<evidence type="ECO:0000256" key="1">
    <source>
        <dbReference type="SAM" id="Phobius"/>
    </source>
</evidence>
<protein>
    <submittedName>
        <fullName evidence="2">Uncharacterized protein</fullName>
    </submittedName>
</protein>
<name>A0A2N9GYL2_FAGSY</name>
<feature type="transmembrane region" description="Helical" evidence="1">
    <location>
        <begin position="90"/>
        <end position="109"/>
    </location>
</feature>
<evidence type="ECO:0000313" key="2">
    <source>
        <dbReference type="EMBL" id="SPD04471.1"/>
    </source>
</evidence>
<gene>
    <name evidence="2" type="ORF">FSB_LOCUS32353</name>
</gene>
<organism evidence="2">
    <name type="scientific">Fagus sylvatica</name>
    <name type="common">Beechnut</name>
    <dbReference type="NCBI Taxonomy" id="28930"/>
    <lineage>
        <taxon>Eukaryota</taxon>
        <taxon>Viridiplantae</taxon>
        <taxon>Streptophyta</taxon>
        <taxon>Embryophyta</taxon>
        <taxon>Tracheophyta</taxon>
        <taxon>Spermatophyta</taxon>
        <taxon>Magnoliopsida</taxon>
        <taxon>eudicotyledons</taxon>
        <taxon>Gunneridae</taxon>
        <taxon>Pentapetalae</taxon>
        <taxon>rosids</taxon>
        <taxon>fabids</taxon>
        <taxon>Fagales</taxon>
        <taxon>Fagaceae</taxon>
        <taxon>Fagus</taxon>
    </lineage>
</organism>
<keyword evidence="1" id="KW-1133">Transmembrane helix</keyword>
<keyword evidence="1" id="KW-0812">Transmembrane</keyword>
<dbReference type="AlphaFoldDB" id="A0A2N9GYL2"/>
<feature type="transmembrane region" description="Helical" evidence="1">
    <location>
        <begin position="130"/>
        <end position="155"/>
    </location>
</feature>
<reference evidence="2" key="1">
    <citation type="submission" date="2018-02" db="EMBL/GenBank/DDBJ databases">
        <authorList>
            <person name="Cohen D.B."/>
            <person name="Kent A.D."/>
        </authorList>
    </citation>
    <scope>NUCLEOTIDE SEQUENCE</scope>
</reference>
<proteinExistence type="predicted"/>
<dbReference type="EMBL" id="OIVN01002536">
    <property type="protein sequence ID" value="SPD04471.1"/>
    <property type="molecule type" value="Genomic_DNA"/>
</dbReference>